<name>A0A2I0A7I3_9ASPA</name>
<dbReference type="AlphaFoldDB" id="A0A2I0A7I3"/>
<organism evidence="1 2">
    <name type="scientific">Apostasia shenzhenica</name>
    <dbReference type="NCBI Taxonomy" id="1088818"/>
    <lineage>
        <taxon>Eukaryota</taxon>
        <taxon>Viridiplantae</taxon>
        <taxon>Streptophyta</taxon>
        <taxon>Embryophyta</taxon>
        <taxon>Tracheophyta</taxon>
        <taxon>Spermatophyta</taxon>
        <taxon>Magnoliopsida</taxon>
        <taxon>Liliopsida</taxon>
        <taxon>Asparagales</taxon>
        <taxon>Orchidaceae</taxon>
        <taxon>Apostasioideae</taxon>
        <taxon>Apostasia</taxon>
    </lineage>
</organism>
<reference evidence="1 2" key="1">
    <citation type="journal article" date="2017" name="Nature">
        <title>The Apostasia genome and the evolution of orchids.</title>
        <authorList>
            <person name="Zhang G.Q."/>
            <person name="Liu K.W."/>
            <person name="Li Z."/>
            <person name="Lohaus R."/>
            <person name="Hsiao Y.Y."/>
            <person name="Niu S.C."/>
            <person name="Wang J.Y."/>
            <person name="Lin Y.C."/>
            <person name="Xu Q."/>
            <person name="Chen L.J."/>
            <person name="Yoshida K."/>
            <person name="Fujiwara S."/>
            <person name="Wang Z.W."/>
            <person name="Zhang Y.Q."/>
            <person name="Mitsuda N."/>
            <person name="Wang M."/>
            <person name="Liu G.H."/>
            <person name="Pecoraro L."/>
            <person name="Huang H.X."/>
            <person name="Xiao X.J."/>
            <person name="Lin M."/>
            <person name="Wu X.Y."/>
            <person name="Wu W.L."/>
            <person name="Chen Y.Y."/>
            <person name="Chang S.B."/>
            <person name="Sakamoto S."/>
            <person name="Ohme-Takagi M."/>
            <person name="Yagi M."/>
            <person name="Zeng S.J."/>
            <person name="Shen C.Y."/>
            <person name="Yeh C.M."/>
            <person name="Luo Y.B."/>
            <person name="Tsai W.C."/>
            <person name="Van de Peer Y."/>
            <person name="Liu Z.J."/>
        </authorList>
    </citation>
    <scope>NUCLEOTIDE SEQUENCE [LARGE SCALE GENOMIC DNA]</scope>
    <source>
        <strain evidence="2">cv. Shenzhen</strain>
        <tissue evidence="1">Stem</tissue>
    </source>
</reference>
<dbReference type="Proteomes" id="UP000236161">
    <property type="component" value="Unassembled WGS sequence"/>
</dbReference>
<evidence type="ECO:0000313" key="2">
    <source>
        <dbReference type="Proteomes" id="UP000236161"/>
    </source>
</evidence>
<sequence>MAYKKIENINRNICFDRGITLIDIRNKEGIREEEEGKRNSNLFELASVLVPR</sequence>
<protein>
    <submittedName>
        <fullName evidence="1">Uncharacterized protein</fullName>
    </submittedName>
</protein>
<proteinExistence type="predicted"/>
<accession>A0A2I0A7I3</accession>
<gene>
    <name evidence="1" type="ORF">AXF42_Ash002877</name>
</gene>
<dbReference type="EMBL" id="KZ452013">
    <property type="protein sequence ID" value="PKA51510.1"/>
    <property type="molecule type" value="Genomic_DNA"/>
</dbReference>
<keyword evidence="2" id="KW-1185">Reference proteome</keyword>
<evidence type="ECO:0000313" key="1">
    <source>
        <dbReference type="EMBL" id="PKA51510.1"/>
    </source>
</evidence>